<evidence type="ECO:0000313" key="3">
    <source>
        <dbReference type="Proteomes" id="UP000179797"/>
    </source>
</evidence>
<name>A0A1S1Z4V0_FLAPC</name>
<dbReference type="EMBL" id="JRYR02000001">
    <property type="protein sequence ID" value="OHX68105.1"/>
    <property type="molecule type" value="Genomic_DNA"/>
</dbReference>
<keyword evidence="1" id="KW-0472">Membrane</keyword>
<dbReference type="STRING" id="915059.NH26_18010"/>
<sequence length="103" mass="11143">MGVFIVIFAFAAAIGLGIFLNINSKKSKPIIPASNTLTDADVIAMARKHIHGISVAALCLATKVSAKEARQKLEELRKEGILYLNVDDEGNEKFKISDTSLLD</sequence>
<accession>A0A1S1Z4V0</accession>
<comment type="caution">
    <text evidence="2">The sequence shown here is derived from an EMBL/GenBank/DDBJ whole genome shotgun (WGS) entry which is preliminary data.</text>
</comment>
<evidence type="ECO:0000313" key="2">
    <source>
        <dbReference type="EMBL" id="OHX68105.1"/>
    </source>
</evidence>
<keyword evidence="1" id="KW-0812">Transmembrane</keyword>
<keyword evidence="1" id="KW-1133">Transmembrane helix</keyword>
<dbReference type="Proteomes" id="UP000179797">
    <property type="component" value="Unassembled WGS sequence"/>
</dbReference>
<keyword evidence="3" id="KW-1185">Reference proteome</keyword>
<reference evidence="2 3" key="1">
    <citation type="journal article" date="2012" name="Int. J. Syst. Evol. Microbiol.">
        <title>Flammeovirga pacifica sp. nov., isolated from deep-sea sediment.</title>
        <authorList>
            <person name="Xu H."/>
            <person name="Fu Y."/>
            <person name="Yang N."/>
            <person name="Ding Z."/>
            <person name="Lai Q."/>
            <person name="Zeng R."/>
        </authorList>
    </citation>
    <scope>NUCLEOTIDE SEQUENCE [LARGE SCALE GENOMIC DNA]</scope>
    <source>
        <strain evidence="3">DSM 24597 / LMG 26175 / WPAGA1</strain>
    </source>
</reference>
<feature type="transmembrane region" description="Helical" evidence="1">
    <location>
        <begin position="6"/>
        <end position="22"/>
    </location>
</feature>
<dbReference type="AlphaFoldDB" id="A0A1S1Z4V0"/>
<dbReference type="RefSeq" id="WP_044223264.1">
    <property type="nucleotide sequence ID" value="NZ_JRYR02000001.1"/>
</dbReference>
<proteinExistence type="predicted"/>
<organism evidence="2 3">
    <name type="scientific">Flammeovirga pacifica</name>
    <dbReference type="NCBI Taxonomy" id="915059"/>
    <lineage>
        <taxon>Bacteria</taxon>
        <taxon>Pseudomonadati</taxon>
        <taxon>Bacteroidota</taxon>
        <taxon>Cytophagia</taxon>
        <taxon>Cytophagales</taxon>
        <taxon>Flammeovirgaceae</taxon>
        <taxon>Flammeovirga</taxon>
    </lineage>
</organism>
<protein>
    <submittedName>
        <fullName evidence="2">Uncharacterized protein</fullName>
    </submittedName>
</protein>
<dbReference type="OrthoDB" id="980767at2"/>
<evidence type="ECO:0000256" key="1">
    <source>
        <dbReference type="SAM" id="Phobius"/>
    </source>
</evidence>
<gene>
    <name evidence="2" type="ORF">NH26_18010</name>
</gene>